<name>A0A8B4Q487_9BACL</name>
<gene>
    <name evidence="2" type="ORF">DFR61_15713</name>
    <name evidence="1" type="ORF">NCTC10597_00293</name>
</gene>
<sequence length="100" mass="11247">MKLDIEGTVDTMANEFRVCDECQAVNLKTLIPKLKAIDPNAEIDIKCHSYCGPGLRKTFTFVNNRPCAAHTEDELIPKVIKKLKSQKKLPEGFIEPEGME</sequence>
<dbReference type="EMBL" id="SNZG01000057">
    <property type="protein sequence ID" value="TDR33286.1"/>
    <property type="molecule type" value="Genomic_DNA"/>
</dbReference>
<dbReference type="EMBL" id="UGNP01000001">
    <property type="protein sequence ID" value="STX08627.1"/>
    <property type="molecule type" value="Genomic_DNA"/>
</dbReference>
<evidence type="ECO:0000313" key="2">
    <source>
        <dbReference type="EMBL" id="TDR33286.1"/>
    </source>
</evidence>
<evidence type="ECO:0000313" key="4">
    <source>
        <dbReference type="Proteomes" id="UP000294641"/>
    </source>
</evidence>
<keyword evidence="4" id="KW-1185">Reference proteome</keyword>
<reference evidence="1 3" key="1">
    <citation type="submission" date="2018-06" db="EMBL/GenBank/DDBJ databases">
        <authorList>
            <consortium name="Pathogen Informatics"/>
            <person name="Doyle S."/>
        </authorList>
    </citation>
    <scope>NUCLEOTIDE SEQUENCE [LARGE SCALE GENOMIC DNA]</scope>
    <source>
        <strain evidence="1 3">NCTC10597</strain>
    </source>
</reference>
<dbReference type="Proteomes" id="UP000294641">
    <property type="component" value="Unassembled WGS sequence"/>
</dbReference>
<evidence type="ECO:0000313" key="3">
    <source>
        <dbReference type="Proteomes" id="UP000254330"/>
    </source>
</evidence>
<proteinExistence type="predicted"/>
<protein>
    <submittedName>
        <fullName evidence="2">Uncharacterized protein DUF1450</fullName>
    </submittedName>
</protein>
<accession>A0A8B4Q487</accession>
<dbReference type="Proteomes" id="UP000254330">
    <property type="component" value="Unassembled WGS sequence"/>
</dbReference>
<reference evidence="2 4" key="2">
    <citation type="submission" date="2019-03" db="EMBL/GenBank/DDBJ databases">
        <title>Genomic Encyclopedia of Type Strains, Phase IV (KMG-IV): sequencing the most valuable type-strain genomes for metagenomic binning, comparative biology and taxonomic classification.</title>
        <authorList>
            <person name="Goeker M."/>
        </authorList>
    </citation>
    <scope>NUCLEOTIDE SEQUENCE [LARGE SCALE GENOMIC DNA]</scope>
    <source>
        <strain evidence="2 4">DSM 20580</strain>
    </source>
</reference>
<comment type="caution">
    <text evidence="1">The sequence shown here is derived from an EMBL/GenBank/DDBJ whole genome shotgun (WGS) entry which is preliminary data.</text>
</comment>
<evidence type="ECO:0000313" key="1">
    <source>
        <dbReference type="EMBL" id="STX08627.1"/>
    </source>
</evidence>
<dbReference type="AlphaFoldDB" id="A0A8B4Q487"/>
<organism evidence="1 3">
    <name type="scientific">Kurthia zopfii</name>
    <dbReference type="NCBI Taxonomy" id="1650"/>
    <lineage>
        <taxon>Bacteria</taxon>
        <taxon>Bacillati</taxon>
        <taxon>Bacillota</taxon>
        <taxon>Bacilli</taxon>
        <taxon>Bacillales</taxon>
        <taxon>Caryophanaceae</taxon>
        <taxon>Kurthia</taxon>
    </lineage>
</organism>